<organism evidence="1 2">
    <name type="scientific">Nocardioides euryhalodurans</name>
    <dbReference type="NCBI Taxonomy" id="2518370"/>
    <lineage>
        <taxon>Bacteria</taxon>
        <taxon>Bacillati</taxon>
        <taxon>Actinomycetota</taxon>
        <taxon>Actinomycetes</taxon>
        <taxon>Propionibacteriales</taxon>
        <taxon>Nocardioidaceae</taxon>
        <taxon>Nocardioides</taxon>
    </lineage>
</organism>
<dbReference type="KEGG" id="noy:EXE57_16800"/>
<dbReference type="AlphaFoldDB" id="A0A4P7GNG0"/>
<dbReference type="OrthoDB" id="5190697at2"/>
<gene>
    <name evidence="1" type="ORF">EXE57_16800</name>
</gene>
<sequence length="133" mass="14663">MQASKELLDHAGGAWDASLNHYSTGGNCMATTQQIDEAVYVVGQDDFNVAKNTLDEWAGIEDQPNPPFMECDDAVQAWELLRLLREDCLVWQCGGCDAWIFTSNRPRIGLLQCSTCNDGGVDFRHADRHGGEG</sequence>
<dbReference type="EMBL" id="CP038267">
    <property type="protein sequence ID" value="QBR93748.1"/>
    <property type="molecule type" value="Genomic_DNA"/>
</dbReference>
<name>A0A4P7GNG0_9ACTN</name>
<keyword evidence="2" id="KW-1185">Reference proteome</keyword>
<reference evidence="1 2" key="1">
    <citation type="submission" date="2019-03" db="EMBL/GenBank/DDBJ databases">
        <title>Three New Species of Nocardioides, Nocardioides euryhalodurans sp. nov., Nocardioides seonyuensis sp. nov. and Nocardioides eburneoflavus sp. nov., Iolated from Soil.</title>
        <authorList>
            <person name="Roh S.G."/>
            <person name="Lee C."/>
            <person name="Kim M.-K."/>
            <person name="Kim S.B."/>
        </authorList>
    </citation>
    <scope>NUCLEOTIDE SEQUENCE [LARGE SCALE GENOMIC DNA]</scope>
    <source>
        <strain evidence="1 2">MMS17-SY117</strain>
    </source>
</reference>
<proteinExistence type="predicted"/>
<dbReference type="RefSeq" id="WP_135079477.1">
    <property type="nucleotide sequence ID" value="NZ_CP038267.1"/>
</dbReference>
<accession>A0A4P7GNG0</accession>
<evidence type="ECO:0000313" key="2">
    <source>
        <dbReference type="Proteomes" id="UP000294894"/>
    </source>
</evidence>
<protein>
    <submittedName>
        <fullName evidence="1">Uncharacterized protein</fullName>
    </submittedName>
</protein>
<evidence type="ECO:0000313" key="1">
    <source>
        <dbReference type="EMBL" id="QBR93748.1"/>
    </source>
</evidence>
<dbReference type="Proteomes" id="UP000294894">
    <property type="component" value="Chromosome"/>
</dbReference>